<feature type="signal peptide" evidence="2">
    <location>
        <begin position="1"/>
        <end position="22"/>
    </location>
</feature>
<organism evidence="3 4">
    <name type="scientific">Kordiimonas pumila</name>
    <dbReference type="NCBI Taxonomy" id="2161677"/>
    <lineage>
        <taxon>Bacteria</taxon>
        <taxon>Pseudomonadati</taxon>
        <taxon>Pseudomonadota</taxon>
        <taxon>Alphaproteobacteria</taxon>
        <taxon>Kordiimonadales</taxon>
        <taxon>Kordiimonadaceae</taxon>
        <taxon>Kordiimonas</taxon>
    </lineage>
</organism>
<protein>
    <submittedName>
        <fullName evidence="3">Uncharacterized protein</fullName>
    </submittedName>
</protein>
<evidence type="ECO:0000256" key="1">
    <source>
        <dbReference type="SAM" id="MobiDB-lite"/>
    </source>
</evidence>
<comment type="caution">
    <text evidence="3">The sequence shown here is derived from an EMBL/GenBank/DDBJ whole genome shotgun (WGS) entry which is preliminary data.</text>
</comment>
<dbReference type="Proteomes" id="UP001595444">
    <property type="component" value="Unassembled WGS sequence"/>
</dbReference>
<dbReference type="RefSeq" id="WP_194213411.1">
    <property type="nucleotide sequence ID" value="NZ_CP061205.1"/>
</dbReference>
<proteinExistence type="predicted"/>
<evidence type="ECO:0000313" key="4">
    <source>
        <dbReference type="Proteomes" id="UP001595444"/>
    </source>
</evidence>
<sequence>MKHFFKHTVSATVMIFSLGAGSAVLADAPKLMLAQYNQQADREYARELAALIKRQQQEWDAMIEEQSNDMTNASTDADRSKLAMEHRKQRKEMEQEHKEQIADLKEDHKSS</sequence>
<feature type="compositionally biased region" description="Basic and acidic residues" evidence="1">
    <location>
        <begin position="76"/>
        <end position="111"/>
    </location>
</feature>
<feature type="region of interest" description="Disordered" evidence="1">
    <location>
        <begin position="62"/>
        <end position="111"/>
    </location>
</feature>
<reference evidence="4" key="1">
    <citation type="journal article" date="2019" name="Int. J. Syst. Evol. Microbiol.">
        <title>The Global Catalogue of Microorganisms (GCM) 10K type strain sequencing project: providing services to taxonomists for standard genome sequencing and annotation.</title>
        <authorList>
            <consortium name="The Broad Institute Genomics Platform"/>
            <consortium name="The Broad Institute Genome Sequencing Center for Infectious Disease"/>
            <person name="Wu L."/>
            <person name="Ma J."/>
        </authorList>
    </citation>
    <scope>NUCLEOTIDE SEQUENCE [LARGE SCALE GENOMIC DNA]</scope>
    <source>
        <strain evidence="4">KCTC 62164</strain>
    </source>
</reference>
<name>A0ABV7D7K2_9PROT</name>
<keyword evidence="4" id="KW-1185">Reference proteome</keyword>
<keyword evidence="2" id="KW-0732">Signal</keyword>
<dbReference type="EMBL" id="JBHRSL010000010">
    <property type="protein sequence ID" value="MFC3052959.1"/>
    <property type="molecule type" value="Genomic_DNA"/>
</dbReference>
<feature type="chain" id="PRO_5047184603" evidence="2">
    <location>
        <begin position="23"/>
        <end position="111"/>
    </location>
</feature>
<evidence type="ECO:0000256" key="2">
    <source>
        <dbReference type="SAM" id="SignalP"/>
    </source>
</evidence>
<gene>
    <name evidence="3" type="ORF">ACFOKA_13670</name>
</gene>
<evidence type="ECO:0000313" key="3">
    <source>
        <dbReference type="EMBL" id="MFC3052959.1"/>
    </source>
</evidence>
<accession>A0ABV7D7K2</accession>